<protein>
    <recommendedName>
        <fullName evidence="2">Nephrocystin 3-like N-terminal domain-containing protein</fullName>
    </recommendedName>
</protein>
<accession>A0A6A5TR40</accession>
<proteinExistence type="predicted"/>
<keyword evidence="4" id="KW-1185">Reference proteome</keyword>
<dbReference type="InterPro" id="IPR056884">
    <property type="entry name" value="NPHP3-like_N"/>
</dbReference>
<gene>
    <name evidence="3" type="ORF">CC80DRAFT_536340</name>
</gene>
<dbReference type="PANTHER" id="PTHR40619:SF3">
    <property type="entry name" value="FUNGAL STAND N-TERMINAL GOODBYE DOMAIN-CONTAINING PROTEIN"/>
    <property type="match status" value="1"/>
</dbReference>
<name>A0A6A5TR40_9PLEO</name>
<dbReference type="Pfam" id="PF24883">
    <property type="entry name" value="NPHP3_N"/>
    <property type="match status" value="1"/>
</dbReference>
<dbReference type="Proteomes" id="UP000800035">
    <property type="component" value="Unassembled WGS sequence"/>
</dbReference>
<evidence type="ECO:0000313" key="4">
    <source>
        <dbReference type="Proteomes" id="UP000800035"/>
    </source>
</evidence>
<organism evidence="3 4">
    <name type="scientific">Byssothecium circinans</name>
    <dbReference type="NCBI Taxonomy" id="147558"/>
    <lineage>
        <taxon>Eukaryota</taxon>
        <taxon>Fungi</taxon>
        <taxon>Dikarya</taxon>
        <taxon>Ascomycota</taxon>
        <taxon>Pezizomycotina</taxon>
        <taxon>Dothideomycetes</taxon>
        <taxon>Pleosporomycetidae</taxon>
        <taxon>Pleosporales</taxon>
        <taxon>Massarineae</taxon>
        <taxon>Massarinaceae</taxon>
        <taxon>Byssothecium</taxon>
    </lineage>
</organism>
<evidence type="ECO:0000313" key="3">
    <source>
        <dbReference type="EMBL" id="KAF1955393.1"/>
    </source>
</evidence>
<feature type="domain" description="Nephrocystin 3-like N-terminal" evidence="2">
    <location>
        <begin position="451"/>
        <end position="624"/>
    </location>
</feature>
<sequence>MNESRYSIPQLSLQPPAVDFIDNCLPSHHPTFQDPPAMYDVSRQRFTPKTHITTASAMELQFTISPRPLASSLDSMAFWDEVFPPAMARLKAQHLEPKKRAESGYSIRDRWKWDDVQALLDNAREAYTNETGISGCIKRVRRHVADNIQPAAQLATLVPNTELVSPVVNTIQFLLEAMQRAATVREQVLNGMEDLEQIFQDVDFFLATFPKDENIRNAAVNVVTAVLLAVEQVIGFYIKHTLKKMGCAVLKGEEYQSSIIESLAGVKDSSRALIHQAQSSSIDSTRRGINEVIKRTQEMRRFQHEILRGQGQQSKDLHRIDDKVLEIRDDGRETQNYVVVMTQALNQLFELLQTYDRDRRFLVNSMKQTQEERDIERRNNASLQLDVRHVQSSTPSPSPSMNANTPATQEYHITPQQLYNLVDIAIVQSEDLQQIERRRASLPTKDVALAEQIIQTQPFTIWLRKPVSTRLLVHGNSQGIQYVSPLTLLCSTLSQTLQQKQNFVSLIFFCGLHIDQGDPNTGGSAIIRSFIAQLLSQHFIDTQHIHHEVNLNAAHAGDINALCALFVALLRRLPAMTTVFCFIDGIGYYERDQFVDSSIHVLHYITWCIKDAGIRAALKVLVTSAAPTSEVRKIIEEDEIVSMTGLRSTGGVASTERLVRCVS</sequence>
<evidence type="ECO:0000259" key="2">
    <source>
        <dbReference type="Pfam" id="PF24883"/>
    </source>
</evidence>
<dbReference type="OrthoDB" id="3730111at2759"/>
<dbReference type="EMBL" id="ML976995">
    <property type="protein sequence ID" value="KAF1955393.1"/>
    <property type="molecule type" value="Genomic_DNA"/>
</dbReference>
<keyword evidence="1" id="KW-0677">Repeat</keyword>
<dbReference type="PANTHER" id="PTHR40619">
    <property type="entry name" value="FUNGAL STAND N-TERMINAL GOODBYE DOMAIN-CONTAINING PROTEIN"/>
    <property type="match status" value="1"/>
</dbReference>
<evidence type="ECO:0000256" key="1">
    <source>
        <dbReference type="ARBA" id="ARBA00022737"/>
    </source>
</evidence>
<dbReference type="AlphaFoldDB" id="A0A6A5TR40"/>
<reference evidence="3" key="1">
    <citation type="journal article" date="2020" name="Stud. Mycol.">
        <title>101 Dothideomycetes genomes: a test case for predicting lifestyles and emergence of pathogens.</title>
        <authorList>
            <person name="Haridas S."/>
            <person name="Albert R."/>
            <person name="Binder M."/>
            <person name="Bloem J."/>
            <person name="Labutti K."/>
            <person name="Salamov A."/>
            <person name="Andreopoulos B."/>
            <person name="Baker S."/>
            <person name="Barry K."/>
            <person name="Bills G."/>
            <person name="Bluhm B."/>
            <person name="Cannon C."/>
            <person name="Castanera R."/>
            <person name="Culley D."/>
            <person name="Daum C."/>
            <person name="Ezra D."/>
            <person name="Gonzalez J."/>
            <person name="Henrissat B."/>
            <person name="Kuo A."/>
            <person name="Liang C."/>
            <person name="Lipzen A."/>
            <person name="Lutzoni F."/>
            <person name="Magnuson J."/>
            <person name="Mondo S."/>
            <person name="Nolan M."/>
            <person name="Ohm R."/>
            <person name="Pangilinan J."/>
            <person name="Park H.-J."/>
            <person name="Ramirez L."/>
            <person name="Alfaro M."/>
            <person name="Sun H."/>
            <person name="Tritt A."/>
            <person name="Yoshinaga Y."/>
            <person name="Zwiers L.-H."/>
            <person name="Turgeon B."/>
            <person name="Goodwin S."/>
            <person name="Spatafora J."/>
            <person name="Crous P."/>
            <person name="Grigoriev I."/>
        </authorList>
    </citation>
    <scope>NUCLEOTIDE SEQUENCE</scope>
    <source>
        <strain evidence="3">CBS 675.92</strain>
    </source>
</reference>